<dbReference type="EMBL" id="JBHRZI010000013">
    <property type="protein sequence ID" value="MFC3892989.1"/>
    <property type="molecule type" value="Genomic_DNA"/>
</dbReference>
<comment type="caution">
    <text evidence="1">The sequence shown here is derived from an EMBL/GenBank/DDBJ whole genome shotgun (WGS) entry which is preliminary data.</text>
</comment>
<accession>A0ABV8BTE8</accession>
<keyword evidence="2" id="KW-1185">Reference proteome</keyword>
<dbReference type="Proteomes" id="UP001595690">
    <property type="component" value="Unassembled WGS sequence"/>
</dbReference>
<proteinExistence type="predicted"/>
<reference evidence="2" key="1">
    <citation type="journal article" date="2019" name="Int. J. Syst. Evol. Microbiol.">
        <title>The Global Catalogue of Microorganisms (GCM) 10K type strain sequencing project: providing services to taxonomists for standard genome sequencing and annotation.</title>
        <authorList>
            <consortium name="The Broad Institute Genomics Platform"/>
            <consortium name="The Broad Institute Genome Sequencing Center for Infectious Disease"/>
            <person name="Wu L."/>
            <person name="Ma J."/>
        </authorList>
    </citation>
    <scope>NUCLEOTIDE SEQUENCE [LARGE SCALE GENOMIC DNA]</scope>
    <source>
        <strain evidence="2">CGMCC 4.7405</strain>
    </source>
</reference>
<gene>
    <name evidence="1" type="ORF">ACFOWZ_16040</name>
</gene>
<evidence type="ECO:0000313" key="1">
    <source>
        <dbReference type="EMBL" id="MFC3892989.1"/>
    </source>
</evidence>
<sequence length="45" mass="4525">MTRTWPLHATAVTLVAAGLLVPHALLVAAGLLLAGSAALRPPSEP</sequence>
<dbReference type="RefSeq" id="WP_382373146.1">
    <property type="nucleotide sequence ID" value="NZ_JBHRZI010000013.1"/>
</dbReference>
<evidence type="ECO:0000313" key="2">
    <source>
        <dbReference type="Proteomes" id="UP001595690"/>
    </source>
</evidence>
<organism evidence="1 2">
    <name type="scientific">Lentzea rhizosphaerae</name>
    <dbReference type="NCBI Taxonomy" id="2041025"/>
    <lineage>
        <taxon>Bacteria</taxon>
        <taxon>Bacillati</taxon>
        <taxon>Actinomycetota</taxon>
        <taxon>Actinomycetes</taxon>
        <taxon>Pseudonocardiales</taxon>
        <taxon>Pseudonocardiaceae</taxon>
        <taxon>Lentzea</taxon>
    </lineage>
</organism>
<protein>
    <submittedName>
        <fullName evidence="1">Uncharacterized protein</fullName>
    </submittedName>
</protein>
<name>A0ABV8BTE8_9PSEU</name>